<dbReference type="KEGG" id="siy:YG5714_0640"/>
<sequence length="227" mass="26072">MRYLRVKLSVYYGYKEEILSSTTLAGALTQFYAISGENKDVNLGFSDFTLINKFVFYQNRVNLGRVYYSSFPYLQKLYLSRHKVYAEYEGCVVGDIEEGGNELKKLLLINFSEVKEVKVEESKSDLYALAIPLINVNDAKTFGDIVRIRFLRFHGLNEMEQHPIYVLEGKNIKGTKEKIVKLVDVKLTSKPKEYNILLDLLNTIEGLDKAYMKMAHGVVVPKECVKL</sequence>
<evidence type="ECO:0008006" key="3">
    <source>
        <dbReference type="Google" id="ProtNLM"/>
    </source>
</evidence>
<dbReference type="RefSeq" id="WP_012715761.1">
    <property type="nucleotide sequence ID" value="NC_012622.1"/>
</dbReference>
<protein>
    <recommendedName>
        <fullName evidence="3">CRISPR-associated protein Cas6</fullName>
    </recommendedName>
</protein>
<organism evidence="1 2">
    <name type="scientific">Saccharolobus islandicus (strain Y.G.57.14 / Yellowstone #1)</name>
    <name type="common">Sulfolobus islandicus</name>
    <dbReference type="NCBI Taxonomy" id="439386"/>
    <lineage>
        <taxon>Archaea</taxon>
        <taxon>Thermoproteota</taxon>
        <taxon>Thermoprotei</taxon>
        <taxon>Sulfolobales</taxon>
        <taxon>Sulfolobaceae</taxon>
        <taxon>Saccharolobus</taxon>
    </lineage>
</organism>
<dbReference type="AlphaFoldDB" id="C3NBE8"/>
<evidence type="ECO:0000313" key="1">
    <source>
        <dbReference type="EMBL" id="ACP44933.1"/>
    </source>
</evidence>
<dbReference type="HOGENOM" id="CLU_1212641_0_0_2"/>
<proteinExistence type="predicted"/>
<dbReference type="Proteomes" id="UP000002308">
    <property type="component" value="Chromosome"/>
</dbReference>
<name>C3NBE8_SACI7</name>
<evidence type="ECO:0000313" key="2">
    <source>
        <dbReference type="Proteomes" id="UP000002308"/>
    </source>
</evidence>
<reference evidence="1 2" key="1">
    <citation type="journal article" date="2009" name="Proc. Natl. Acad. Sci. U.S.A.">
        <title>Biogeography of the Sulfolobus islandicus pan-genome.</title>
        <authorList>
            <person name="Reno M.L."/>
            <person name="Held N.L."/>
            <person name="Fields C.J."/>
            <person name="Burke P.V."/>
            <person name="Whitaker R.J."/>
        </authorList>
    </citation>
    <scope>NUCLEOTIDE SEQUENCE [LARGE SCALE GENOMIC DNA]</scope>
    <source>
        <strain evidence="2">Y.G.57.14 / Yellowstone #1</strain>
    </source>
</reference>
<gene>
    <name evidence="1" type="ordered locus">YG5714_0640</name>
</gene>
<dbReference type="GeneID" id="7807134"/>
<accession>C3NBE8</accession>
<dbReference type="EMBL" id="CP001403">
    <property type="protein sequence ID" value="ACP44933.1"/>
    <property type="molecule type" value="Genomic_DNA"/>
</dbReference>